<dbReference type="PROSITE" id="PS50137">
    <property type="entry name" value="DS_RBD"/>
    <property type="match status" value="1"/>
</dbReference>
<dbReference type="InterPro" id="IPR027897">
    <property type="entry name" value="DUF4559"/>
</dbReference>
<reference evidence="4" key="1">
    <citation type="journal article" date="2023" name="Front. Mar. Sci.">
        <title>A new Merluccius polli reference genome to investigate the effects of global change in West African waters.</title>
        <authorList>
            <person name="Mateo J.L."/>
            <person name="Blanco-Fernandez C."/>
            <person name="Garcia-Vazquez E."/>
            <person name="Machado-Schiaffino G."/>
        </authorList>
    </citation>
    <scope>NUCLEOTIDE SEQUENCE</scope>
    <source>
        <strain evidence="4">C29</strain>
        <tissue evidence="4">Fin</tissue>
    </source>
</reference>
<feature type="region of interest" description="Disordered" evidence="2">
    <location>
        <begin position="570"/>
        <end position="601"/>
    </location>
</feature>
<evidence type="ECO:0000256" key="1">
    <source>
        <dbReference type="PROSITE-ProRule" id="PRU00266"/>
    </source>
</evidence>
<keyword evidence="5" id="KW-1185">Reference proteome</keyword>
<evidence type="ECO:0000259" key="3">
    <source>
        <dbReference type="PROSITE" id="PS50137"/>
    </source>
</evidence>
<keyword evidence="1" id="KW-0694">RNA-binding</keyword>
<accession>A0AA47MLV0</accession>
<dbReference type="SMART" id="SM00358">
    <property type="entry name" value="DSRM"/>
    <property type="match status" value="4"/>
</dbReference>
<comment type="caution">
    <text evidence="4">The sequence shown here is derived from an EMBL/GenBank/DDBJ whole genome shotgun (WGS) entry which is preliminary data.</text>
</comment>
<dbReference type="CDD" id="cd00048">
    <property type="entry name" value="DSRM_SF"/>
    <property type="match status" value="2"/>
</dbReference>
<dbReference type="Gene3D" id="3.30.160.20">
    <property type="match status" value="3"/>
</dbReference>
<evidence type="ECO:0000256" key="2">
    <source>
        <dbReference type="SAM" id="MobiDB-lite"/>
    </source>
</evidence>
<protein>
    <recommendedName>
        <fullName evidence="3">DRBM domain-containing protein</fullName>
    </recommendedName>
</protein>
<proteinExistence type="predicted"/>
<dbReference type="Proteomes" id="UP001174136">
    <property type="component" value="Unassembled WGS sequence"/>
</dbReference>
<dbReference type="InterPro" id="IPR014720">
    <property type="entry name" value="dsRBD_dom"/>
</dbReference>
<gene>
    <name evidence="4" type="ORF">N1851_019600</name>
</gene>
<dbReference type="EMBL" id="JAOPHQ010003618">
    <property type="protein sequence ID" value="KAK0142474.1"/>
    <property type="molecule type" value="Genomic_DNA"/>
</dbReference>
<evidence type="ECO:0000313" key="5">
    <source>
        <dbReference type="Proteomes" id="UP001174136"/>
    </source>
</evidence>
<name>A0AA47MLV0_MERPO</name>
<sequence length="947" mass="104955">MDSSGSSSGGGHMRRFEDEGYKTWIKTTMILECLKTRLAGFLENETAAFHQTLSSSIRLNQNECGHVPRCDFKSNQHLCPFCHAWRDAILDKHTAKRSQVYWNNSTPHLWHSHKWEVAKVYMPRGNKNHKLVDDFDISAFLNLMTFCGHFQNFVKRDLVTEVTNVRNKVMHSASFQVSAEDFQQYVGRIQALGEALGQKVPEFQSFSKDVAEVQNIDFRMKFRHSGKNIVKYDSRSILNIELKIMKDKMECLAQLYNADRENMLTSEELQKVRGFLDRNHDLREGLRPQWQRLEAVQAQQGQQIDKLTNRVGELEKHTEVTTEFSTEPIMYKNRLLERAARYKWHEPVFSELDESTGFRGQVEVNGKKILGSQVCKSKQQAHQEVSKKALQELGSVMAIEEAALCQDQSQTVSQAGPYFFAAVTVSLGVDVSPDKGGSAPVDREEYAYQKLVSLFGLEPSSTGLSNKEEVLQYCRELNVPPPVERRSSDCFVLRLNGQITFYDLEGSKRKGQAEQQAARAALKALCGVLDTAEVFRENHKGALAELLVRFKQAGKPDYRVTERLGGRGERVTWLPGEDPTASQVVGPTDSGHGNKEGEDGDEADLAAIESPMKRMWTSCSDIPSKMTKVLPSTDENDLPNSGRYLGSVQVTIQVDLQPCQATDEEGAVVAAYSDLMKALSLSPASASSDGEKQAVVDFFSQTRCHLPVAKIDPTPNGTYSCSLSINGKLTFQSPVLTSIKKEAEQLAAKEALAHLEGLQTVKNIIKLPGEVNCKGRLQEVAARLGNISHPMYFTADGGIVTDIIVSDGRFLGSVQLTIQVDLPPCQATDQEGAVEAAYSDLTKALSLSPASASSGAERQAVLEFLELTQCPPLVEKIETATSGTYQCALKIDGQFTFHSPERTSTKKEAERLAARQALKHLEGLLSVDHGLLPGYSESVVLSNDSGR</sequence>
<dbReference type="PANTHER" id="PTHR35083">
    <property type="entry name" value="RGD1565685 PROTEIN"/>
    <property type="match status" value="1"/>
</dbReference>
<dbReference type="PANTHER" id="PTHR35083:SF3">
    <property type="entry name" value="SI:CH211-91P5.3"/>
    <property type="match status" value="1"/>
</dbReference>
<organism evidence="4 5">
    <name type="scientific">Merluccius polli</name>
    <name type="common">Benguela hake</name>
    <name type="synonym">Merluccius cadenati</name>
    <dbReference type="NCBI Taxonomy" id="89951"/>
    <lineage>
        <taxon>Eukaryota</taxon>
        <taxon>Metazoa</taxon>
        <taxon>Chordata</taxon>
        <taxon>Craniata</taxon>
        <taxon>Vertebrata</taxon>
        <taxon>Euteleostomi</taxon>
        <taxon>Actinopterygii</taxon>
        <taxon>Neopterygii</taxon>
        <taxon>Teleostei</taxon>
        <taxon>Neoteleostei</taxon>
        <taxon>Acanthomorphata</taxon>
        <taxon>Zeiogadaria</taxon>
        <taxon>Gadariae</taxon>
        <taxon>Gadiformes</taxon>
        <taxon>Gadoidei</taxon>
        <taxon>Merlucciidae</taxon>
        <taxon>Merluccius</taxon>
    </lineage>
</organism>
<dbReference type="GO" id="GO:0003723">
    <property type="term" value="F:RNA binding"/>
    <property type="evidence" value="ECO:0007669"/>
    <property type="project" value="UniProtKB-UniRule"/>
</dbReference>
<dbReference type="Pfam" id="PF00035">
    <property type="entry name" value="dsrm"/>
    <property type="match status" value="1"/>
</dbReference>
<dbReference type="Pfam" id="PF15112">
    <property type="entry name" value="DUF4559"/>
    <property type="match status" value="1"/>
</dbReference>
<feature type="domain" description="DRBM" evidence="3">
    <location>
        <begin position="885"/>
        <end position="923"/>
    </location>
</feature>
<dbReference type="AlphaFoldDB" id="A0AA47MLV0"/>
<evidence type="ECO:0000313" key="4">
    <source>
        <dbReference type="EMBL" id="KAK0142474.1"/>
    </source>
</evidence>
<dbReference type="SUPFAM" id="SSF54768">
    <property type="entry name" value="dsRNA-binding domain-like"/>
    <property type="match status" value="3"/>
</dbReference>